<evidence type="ECO:0000313" key="3">
    <source>
        <dbReference type="EMBL" id="MEX6634570.1"/>
    </source>
</evidence>
<sequence length="210" mass="23292">MPKPVLYHTPNSRSQTPQWLNEELGGVCDVKLINLAAQEHKAPEFLKLNPMGKIPVLIHEGVVISEAAAICVYLADRFPNAGLAPKFDDPRRGTYLRWIFFAPSSIEPLILDKLMPVERPNPDAVLYGSEESALNTMRHALSNGDYILGDQFSAADVVFGSALNFAMLFGAIEKEKLFTDYVDRLMARPAAQKCAEANQQFSKELGLDNQ</sequence>
<evidence type="ECO:0000259" key="2">
    <source>
        <dbReference type="PROSITE" id="PS50404"/>
    </source>
</evidence>
<name>A0ABV3Z6Y6_9PROT</name>
<dbReference type="Gene3D" id="3.40.30.10">
    <property type="entry name" value="Glutaredoxin"/>
    <property type="match status" value="1"/>
</dbReference>
<dbReference type="Pfam" id="PF02798">
    <property type="entry name" value="GST_N"/>
    <property type="match status" value="1"/>
</dbReference>
<dbReference type="SFLD" id="SFLDG00358">
    <property type="entry name" value="Main_(cytGST)"/>
    <property type="match status" value="1"/>
</dbReference>
<dbReference type="CDD" id="cd03207">
    <property type="entry name" value="GST_C_8"/>
    <property type="match status" value="1"/>
</dbReference>
<dbReference type="RefSeq" id="WP_369314616.1">
    <property type="nucleotide sequence ID" value="NZ_JBEHZE010000002.1"/>
</dbReference>
<dbReference type="InterPro" id="IPR040079">
    <property type="entry name" value="Glutathione_S-Trfase"/>
</dbReference>
<dbReference type="CDD" id="cd03046">
    <property type="entry name" value="GST_N_GTT1_like"/>
    <property type="match status" value="1"/>
</dbReference>
<organism evidence="3 4">
    <name type="scientific">Hyphococcus lacteus</name>
    <dbReference type="NCBI Taxonomy" id="3143536"/>
    <lineage>
        <taxon>Bacteria</taxon>
        <taxon>Pseudomonadati</taxon>
        <taxon>Pseudomonadota</taxon>
        <taxon>Alphaproteobacteria</taxon>
        <taxon>Parvularculales</taxon>
        <taxon>Parvularculaceae</taxon>
        <taxon>Hyphococcus</taxon>
    </lineage>
</organism>
<accession>A0ABV3Z6Y6</accession>
<evidence type="ECO:0000313" key="4">
    <source>
        <dbReference type="Proteomes" id="UP001560685"/>
    </source>
</evidence>
<comment type="similarity">
    <text evidence="1">Belongs to the GST superfamily.</text>
</comment>
<dbReference type="InterPro" id="IPR004046">
    <property type="entry name" value="GST_C"/>
</dbReference>
<dbReference type="InterPro" id="IPR004045">
    <property type="entry name" value="Glutathione_S-Trfase_N"/>
</dbReference>
<dbReference type="PROSITE" id="PS50404">
    <property type="entry name" value="GST_NTER"/>
    <property type="match status" value="1"/>
</dbReference>
<dbReference type="EMBL" id="JBEHZE010000002">
    <property type="protein sequence ID" value="MEX6634570.1"/>
    <property type="molecule type" value="Genomic_DNA"/>
</dbReference>
<dbReference type="PANTHER" id="PTHR44051:SF21">
    <property type="entry name" value="GLUTATHIONE S-TRANSFERASE FAMILY PROTEIN"/>
    <property type="match status" value="1"/>
</dbReference>
<dbReference type="PANTHER" id="PTHR44051">
    <property type="entry name" value="GLUTATHIONE S-TRANSFERASE-RELATED"/>
    <property type="match status" value="1"/>
</dbReference>
<evidence type="ECO:0000256" key="1">
    <source>
        <dbReference type="RuleBase" id="RU003494"/>
    </source>
</evidence>
<dbReference type="Pfam" id="PF00043">
    <property type="entry name" value="GST_C"/>
    <property type="match status" value="1"/>
</dbReference>
<protein>
    <submittedName>
        <fullName evidence="3">Glutathione S-transferase family protein</fullName>
    </submittedName>
</protein>
<dbReference type="SUPFAM" id="SSF52833">
    <property type="entry name" value="Thioredoxin-like"/>
    <property type="match status" value="1"/>
</dbReference>
<dbReference type="SUPFAM" id="SSF47616">
    <property type="entry name" value="GST C-terminal domain-like"/>
    <property type="match status" value="1"/>
</dbReference>
<dbReference type="SFLD" id="SFLDS00019">
    <property type="entry name" value="Glutathione_Transferase_(cytos"/>
    <property type="match status" value="1"/>
</dbReference>
<dbReference type="Proteomes" id="UP001560685">
    <property type="component" value="Unassembled WGS sequence"/>
</dbReference>
<feature type="domain" description="GST N-terminal" evidence="2">
    <location>
        <begin position="1"/>
        <end position="82"/>
    </location>
</feature>
<keyword evidence="4" id="KW-1185">Reference proteome</keyword>
<dbReference type="InterPro" id="IPR036282">
    <property type="entry name" value="Glutathione-S-Trfase_C_sf"/>
</dbReference>
<reference evidence="3 4" key="1">
    <citation type="submission" date="2024-05" db="EMBL/GenBank/DDBJ databases">
        <title>Three bacterial strains, DH-69, EH-24, and ECK-19 isolated from coastal sediments.</title>
        <authorList>
            <person name="Ye Y.-Q."/>
            <person name="Du Z.-J."/>
        </authorList>
    </citation>
    <scope>NUCLEOTIDE SEQUENCE [LARGE SCALE GENOMIC DNA]</scope>
    <source>
        <strain evidence="3 4">ECK-19</strain>
    </source>
</reference>
<proteinExistence type="inferred from homology"/>
<dbReference type="InterPro" id="IPR036249">
    <property type="entry name" value="Thioredoxin-like_sf"/>
</dbReference>
<gene>
    <name evidence="3" type="ORF">ABFZ84_13535</name>
</gene>
<dbReference type="SFLD" id="SFLDG01150">
    <property type="entry name" value="Main.1:_Beta-like"/>
    <property type="match status" value="1"/>
</dbReference>
<dbReference type="Gene3D" id="1.20.1050.10">
    <property type="match status" value="1"/>
</dbReference>
<comment type="caution">
    <text evidence="3">The sequence shown here is derived from an EMBL/GenBank/DDBJ whole genome shotgun (WGS) entry which is preliminary data.</text>
</comment>